<name>A0A8S5LZB0_9CAUD</name>
<reference evidence="1" key="1">
    <citation type="journal article" date="2021" name="Proc. Natl. Acad. Sci. U.S.A.">
        <title>A Catalog of Tens of Thousands of Viruses from Human Metagenomes Reveals Hidden Associations with Chronic Diseases.</title>
        <authorList>
            <person name="Tisza M.J."/>
            <person name="Buck C.B."/>
        </authorList>
    </citation>
    <scope>NUCLEOTIDE SEQUENCE</scope>
    <source>
        <strain evidence="1">Ct7oE3</strain>
    </source>
</reference>
<organism evidence="1">
    <name type="scientific">Caudovirales sp. ct7oE3</name>
    <dbReference type="NCBI Taxonomy" id="2826768"/>
    <lineage>
        <taxon>Viruses</taxon>
        <taxon>Duplodnaviria</taxon>
        <taxon>Heunggongvirae</taxon>
        <taxon>Uroviricota</taxon>
        <taxon>Caudoviricetes</taxon>
    </lineage>
</organism>
<protein>
    <submittedName>
        <fullName evidence="1">Uncharacterized protein</fullName>
    </submittedName>
</protein>
<dbReference type="EMBL" id="BK014781">
    <property type="protein sequence ID" value="DAD75401.1"/>
    <property type="molecule type" value="Genomic_DNA"/>
</dbReference>
<accession>A0A8S5LZB0</accession>
<evidence type="ECO:0000313" key="1">
    <source>
        <dbReference type="EMBL" id="DAD75401.1"/>
    </source>
</evidence>
<proteinExistence type="predicted"/>
<sequence>MFHFPIFFYIKTERCHRLTSSTPILYLSI</sequence>